<dbReference type="RefSeq" id="XP_059605440.1">
    <property type="nucleotide sequence ID" value="XM_059750008.1"/>
</dbReference>
<feature type="compositionally biased region" description="Low complexity" evidence="1">
    <location>
        <begin position="269"/>
        <end position="280"/>
    </location>
</feature>
<reference evidence="2" key="1">
    <citation type="submission" date="2025-02" db="EMBL/GenBank/DDBJ databases">
        <authorList>
            <consortium name="NCBI Genome Project"/>
        </authorList>
    </citation>
    <scope>NUCLEOTIDE SEQUENCE</scope>
</reference>
<dbReference type="KEGG" id="ang:An11g00520"/>
<name>A0AAJ8BWZ2_ASPNG</name>
<gene>
    <name evidence="2" type="ORF">An11g00520</name>
</gene>
<dbReference type="VEuPathDB" id="FungiDB:An11g00520"/>
<dbReference type="GeneID" id="84592169"/>
<dbReference type="AlphaFoldDB" id="A0AAJ8BWZ2"/>
<feature type="region of interest" description="Disordered" evidence="1">
    <location>
        <begin position="262"/>
        <end position="288"/>
    </location>
</feature>
<evidence type="ECO:0000313" key="2">
    <source>
        <dbReference type="RefSeq" id="XP_059605440.1"/>
    </source>
</evidence>
<evidence type="ECO:0000256" key="1">
    <source>
        <dbReference type="SAM" id="MobiDB-lite"/>
    </source>
</evidence>
<proteinExistence type="predicted"/>
<protein>
    <submittedName>
        <fullName evidence="2">Uncharacterized protein</fullName>
    </submittedName>
</protein>
<reference evidence="2" key="2">
    <citation type="submission" date="2025-08" db="UniProtKB">
        <authorList>
            <consortium name="RefSeq"/>
        </authorList>
    </citation>
    <scope>IDENTIFICATION</scope>
</reference>
<organism evidence="2">
    <name type="scientific">Aspergillus niger</name>
    <dbReference type="NCBI Taxonomy" id="5061"/>
    <lineage>
        <taxon>Eukaryota</taxon>
        <taxon>Fungi</taxon>
        <taxon>Dikarya</taxon>
        <taxon>Ascomycota</taxon>
        <taxon>Pezizomycotina</taxon>
        <taxon>Eurotiomycetes</taxon>
        <taxon>Eurotiomycetidae</taxon>
        <taxon>Eurotiales</taxon>
        <taxon>Aspergillaceae</taxon>
        <taxon>Aspergillus</taxon>
        <taxon>Aspergillus subgen. Circumdati</taxon>
    </lineage>
</organism>
<sequence>MTLRSQKPILVYCLEMGRKILILTEAGVRSIEKVKNRNRPSERHRDHGSPYYGGKGILIDTAYKSNREVVLVVLVVWLGLKRVDPTSVCWISKLEVPIAARDWADAYARGPVTPRRFSFPFAGRSPKDQTAVYYLKVCFWNHTGTYPNYTQGYLNPELSRTIWWEELWSIPVKYGERRADTASQILTRMASEDPQRRQSRLTGWVLGRPAFSYGGSTESQQSPLAAASQAAKPLVLPELGPDRALYHVVLAVFTVASVDHSIHPPPSSDPKNSASSKLLLPSPPLFPF</sequence>
<accession>A0AAJ8BWZ2</accession>